<dbReference type="PANTHER" id="PTHR46218:SF4">
    <property type="entry name" value="LIM AND SH3 DOMAIN PROTEIN LASP"/>
    <property type="match status" value="1"/>
</dbReference>
<dbReference type="InterPro" id="IPR001781">
    <property type="entry name" value="Znf_LIM"/>
</dbReference>
<dbReference type="Pfam" id="PF00880">
    <property type="entry name" value="Nebulin"/>
    <property type="match status" value="1"/>
</dbReference>
<accession>A0A815KT72</accession>
<dbReference type="SMART" id="SM00227">
    <property type="entry name" value="NEBU"/>
    <property type="match status" value="2"/>
</dbReference>
<organism evidence="11 12">
    <name type="scientific">Adineta steineri</name>
    <dbReference type="NCBI Taxonomy" id="433720"/>
    <lineage>
        <taxon>Eukaryota</taxon>
        <taxon>Metazoa</taxon>
        <taxon>Spiralia</taxon>
        <taxon>Gnathifera</taxon>
        <taxon>Rotifera</taxon>
        <taxon>Eurotatoria</taxon>
        <taxon>Bdelloidea</taxon>
        <taxon>Adinetida</taxon>
        <taxon>Adinetidae</taxon>
        <taxon>Adineta</taxon>
    </lineage>
</organism>
<dbReference type="Gene3D" id="2.30.30.40">
    <property type="entry name" value="SH3 Domains"/>
    <property type="match status" value="1"/>
</dbReference>
<dbReference type="AlphaFoldDB" id="A0A815KT72"/>
<evidence type="ECO:0000313" key="11">
    <source>
        <dbReference type="EMBL" id="CAF1400655.1"/>
    </source>
</evidence>
<dbReference type="OrthoDB" id="191061at2759"/>
<dbReference type="SUPFAM" id="SSF50044">
    <property type="entry name" value="SH3-domain"/>
    <property type="match status" value="1"/>
</dbReference>
<keyword evidence="1 7" id="KW-0728">SH3 domain</keyword>
<evidence type="ECO:0000256" key="5">
    <source>
        <dbReference type="ARBA" id="ARBA00023038"/>
    </source>
</evidence>
<dbReference type="CDD" id="cd09447">
    <property type="entry name" value="LIM_LASP"/>
    <property type="match status" value="1"/>
</dbReference>
<evidence type="ECO:0000259" key="9">
    <source>
        <dbReference type="PROSITE" id="PS50002"/>
    </source>
</evidence>
<evidence type="ECO:0000313" key="12">
    <source>
        <dbReference type="Proteomes" id="UP000663891"/>
    </source>
</evidence>
<dbReference type="GO" id="GO:0046872">
    <property type="term" value="F:metal ion binding"/>
    <property type="evidence" value="ECO:0007669"/>
    <property type="project" value="UniProtKB-KW"/>
</dbReference>
<evidence type="ECO:0000259" key="10">
    <source>
        <dbReference type="PROSITE" id="PS50023"/>
    </source>
</evidence>
<dbReference type="PROSITE" id="PS50002">
    <property type="entry name" value="SH3"/>
    <property type="match status" value="1"/>
</dbReference>
<evidence type="ECO:0008006" key="13">
    <source>
        <dbReference type="Google" id="ProtNLM"/>
    </source>
</evidence>
<feature type="compositionally biased region" description="Basic and acidic residues" evidence="8">
    <location>
        <begin position="234"/>
        <end position="249"/>
    </location>
</feature>
<keyword evidence="4 6" id="KW-0862">Zinc</keyword>
<dbReference type="Proteomes" id="UP000663891">
    <property type="component" value="Unassembled WGS sequence"/>
</dbReference>
<dbReference type="SMART" id="SM00326">
    <property type="entry name" value="SH3"/>
    <property type="match status" value="1"/>
</dbReference>
<dbReference type="Pfam" id="PF00412">
    <property type="entry name" value="LIM"/>
    <property type="match status" value="1"/>
</dbReference>
<keyword evidence="3" id="KW-0677">Repeat</keyword>
<dbReference type="InterPro" id="IPR001452">
    <property type="entry name" value="SH3_domain"/>
</dbReference>
<feature type="compositionally biased region" description="Low complexity" evidence="8">
    <location>
        <begin position="206"/>
        <end position="216"/>
    </location>
</feature>
<dbReference type="InterPro" id="IPR051759">
    <property type="entry name" value="LIM-SH3_domain_protein"/>
</dbReference>
<evidence type="ECO:0000256" key="7">
    <source>
        <dbReference type="PROSITE-ProRule" id="PRU00192"/>
    </source>
</evidence>
<dbReference type="PROSITE" id="PS50023">
    <property type="entry name" value="LIM_DOMAIN_2"/>
    <property type="match status" value="1"/>
</dbReference>
<dbReference type="InterPro" id="IPR036028">
    <property type="entry name" value="SH3-like_dom_sf"/>
</dbReference>
<proteinExistence type="predicted"/>
<reference evidence="11" key="1">
    <citation type="submission" date="2021-02" db="EMBL/GenBank/DDBJ databases">
        <authorList>
            <person name="Nowell W R."/>
        </authorList>
    </citation>
    <scope>NUCLEOTIDE SEQUENCE</scope>
</reference>
<dbReference type="Gene3D" id="2.10.110.10">
    <property type="entry name" value="Cysteine Rich Protein"/>
    <property type="match status" value="1"/>
</dbReference>
<dbReference type="FunFam" id="2.10.110.10:FF:000087">
    <property type="entry name" value="LIM zinc-binding domain-containing Nebulette"/>
    <property type="match status" value="1"/>
</dbReference>
<protein>
    <recommendedName>
        <fullName evidence="13">LIM and SH3 domain protein Lasp</fullName>
    </recommendedName>
</protein>
<feature type="domain" description="SH3" evidence="9">
    <location>
        <begin position="251"/>
        <end position="311"/>
    </location>
</feature>
<dbReference type="PROSITE" id="PS00478">
    <property type="entry name" value="LIM_DOMAIN_1"/>
    <property type="match status" value="1"/>
</dbReference>
<comment type="caution">
    <text evidence="11">The sequence shown here is derived from an EMBL/GenBank/DDBJ whole genome shotgun (WGS) entry which is preliminary data.</text>
</comment>
<dbReference type="SUPFAM" id="SSF57716">
    <property type="entry name" value="Glucocorticoid receptor-like (DNA-binding domain)"/>
    <property type="match status" value="1"/>
</dbReference>
<dbReference type="GO" id="GO:0051015">
    <property type="term" value="F:actin filament binding"/>
    <property type="evidence" value="ECO:0007669"/>
    <property type="project" value="TreeGrafter"/>
</dbReference>
<feature type="compositionally biased region" description="Polar residues" evidence="8">
    <location>
        <begin position="196"/>
        <end position="205"/>
    </location>
</feature>
<evidence type="ECO:0000256" key="4">
    <source>
        <dbReference type="ARBA" id="ARBA00022833"/>
    </source>
</evidence>
<feature type="region of interest" description="Disordered" evidence="8">
    <location>
        <begin position="140"/>
        <end position="179"/>
    </location>
</feature>
<dbReference type="GO" id="GO:0005737">
    <property type="term" value="C:cytoplasm"/>
    <property type="evidence" value="ECO:0007669"/>
    <property type="project" value="UniProtKB-ARBA"/>
</dbReference>
<keyword evidence="2 6" id="KW-0479">Metal-binding</keyword>
<dbReference type="GO" id="GO:0005925">
    <property type="term" value="C:focal adhesion"/>
    <property type="evidence" value="ECO:0007669"/>
    <property type="project" value="TreeGrafter"/>
</dbReference>
<evidence type="ECO:0000256" key="8">
    <source>
        <dbReference type="SAM" id="MobiDB-lite"/>
    </source>
</evidence>
<gene>
    <name evidence="11" type="ORF">VCS650_LOCUS36470</name>
</gene>
<sequence>MSTGQKKCGKCEKIVYPAEEIKCLDKFWHKGCLKCTVCGMTLNVKNVKGYDRMPYCNVHYPQPKPTVVVDNPEMQRIRALTDIQSNAKYHEDFNKSKGKFTAVADNPELTRAKEHQRIVSQAEYTGKRKDSTSQILAQDHNQQSDVNNRNFNPSGPTVGRVADYDPINDDRGSLARGYEPTSKAMHASKYEINPKNALQSNVKTDNNGNGNSNKNSYHQYEDEQQIPSNNNNNNHDDNHHSEQYSHGDNRSTQMKVRALYSYTAAESDEISFTEGDTLVECEQIDDGWMLGRNPKTGQQGLLPSNYVEIIQ</sequence>
<dbReference type="Pfam" id="PF00018">
    <property type="entry name" value="SH3_1"/>
    <property type="match status" value="1"/>
</dbReference>
<dbReference type="PROSITE" id="PS51216">
    <property type="entry name" value="NEBULIN"/>
    <property type="match status" value="2"/>
</dbReference>
<feature type="compositionally biased region" description="Polar residues" evidence="8">
    <location>
        <begin position="140"/>
        <end position="155"/>
    </location>
</feature>
<dbReference type="EMBL" id="CAJNON010000898">
    <property type="protein sequence ID" value="CAF1400655.1"/>
    <property type="molecule type" value="Genomic_DNA"/>
</dbReference>
<dbReference type="PANTHER" id="PTHR46218">
    <property type="entry name" value="LASP"/>
    <property type="match status" value="1"/>
</dbReference>
<feature type="domain" description="LIM zinc-binding" evidence="10">
    <location>
        <begin position="6"/>
        <end position="66"/>
    </location>
</feature>
<dbReference type="SMART" id="SM00132">
    <property type="entry name" value="LIM"/>
    <property type="match status" value="1"/>
</dbReference>
<dbReference type="PRINTS" id="PR00452">
    <property type="entry name" value="SH3DOMAIN"/>
</dbReference>
<evidence type="ECO:0000256" key="6">
    <source>
        <dbReference type="PROSITE-ProRule" id="PRU00125"/>
    </source>
</evidence>
<evidence type="ECO:0000256" key="1">
    <source>
        <dbReference type="ARBA" id="ARBA00022443"/>
    </source>
</evidence>
<evidence type="ECO:0000256" key="3">
    <source>
        <dbReference type="ARBA" id="ARBA00022737"/>
    </source>
</evidence>
<feature type="region of interest" description="Disordered" evidence="8">
    <location>
        <begin position="191"/>
        <end position="251"/>
    </location>
</feature>
<dbReference type="InterPro" id="IPR000900">
    <property type="entry name" value="Nebulin_repeat"/>
</dbReference>
<keyword evidence="5 6" id="KW-0440">LIM domain</keyword>
<evidence type="ECO:0000256" key="2">
    <source>
        <dbReference type="ARBA" id="ARBA00022723"/>
    </source>
</evidence>
<name>A0A815KT72_9BILA</name>